<comment type="caution">
    <text evidence="3">The sequence shown here is derived from an EMBL/GenBank/DDBJ whole genome shotgun (WGS) entry which is preliminary data.</text>
</comment>
<feature type="region of interest" description="Disordered" evidence="1">
    <location>
        <begin position="112"/>
        <end position="134"/>
    </location>
</feature>
<dbReference type="EMBL" id="MU853223">
    <property type="protein sequence ID" value="KAK4129357.1"/>
    <property type="molecule type" value="Genomic_DNA"/>
</dbReference>
<feature type="transmembrane region" description="Helical" evidence="2">
    <location>
        <begin position="58"/>
        <end position="79"/>
    </location>
</feature>
<name>A0AAN6UAC7_9PEZI</name>
<evidence type="ECO:0000256" key="2">
    <source>
        <dbReference type="SAM" id="Phobius"/>
    </source>
</evidence>
<keyword evidence="2" id="KW-1133">Transmembrane helix</keyword>
<evidence type="ECO:0000256" key="1">
    <source>
        <dbReference type="SAM" id="MobiDB-lite"/>
    </source>
</evidence>
<accession>A0AAN6UAC7</accession>
<proteinExistence type="predicted"/>
<dbReference type="AlphaFoldDB" id="A0AAN6UAC7"/>
<evidence type="ECO:0000313" key="4">
    <source>
        <dbReference type="Proteomes" id="UP001302602"/>
    </source>
</evidence>
<sequence length="134" mass="14620">MCLSLATKTRFGIMIILDIARFLRRCGGVVGVLHLNIGLAIENCTGLRATVTVCLLRGWLHTSAVSTLLVITVLLSLYASSSLKTNITDPRHTNQVLPKPLVCTSKGPMISMPMTPRNKQRHATMQNPMPKANP</sequence>
<dbReference type="GeneID" id="87834165"/>
<keyword evidence="4" id="KW-1185">Reference proteome</keyword>
<organism evidence="3 4">
    <name type="scientific">Parathielavia appendiculata</name>
    <dbReference type="NCBI Taxonomy" id="2587402"/>
    <lineage>
        <taxon>Eukaryota</taxon>
        <taxon>Fungi</taxon>
        <taxon>Dikarya</taxon>
        <taxon>Ascomycota</taxon>
        <taxon>Pezizomycotina</taxon>
        <taxon>Sordariomycetes</taxon>
        <taxon>Sordariomycetidae</taxon>
        <taxon>Sordariales</taxon>
        <taxon>Chaetomiaceae</taxon>
        <taxon>Parathielavia</taxon>
    </lineage>
</organism>
<reference evidence="3" key="1">
    <citation type="journal article" date="2023" name="Mol. Phylogenet. Evol.">
        <title>Genome-scale phylogeny and comparative genomics of the fungal order Sordariales.</title>
        <authorList>
            <person name="Hensen N."/>
            <person name="Bonometti L."/>
            <person name="Westerberg I."/>
            <person name="Brannstrom I.O."/>
            <person name="Guillou S."/>
            <person name="Cros-Aarteil S."/>
            <person name="Calhoun S."/>
            <person name="Haridas S."/>
            <person name="Kuo A."/>
            <person name="Mondo S."/>
            <person name="Pangilinan J."/>
            <person name="Riley R."/>
            <person name="LaButti K."/>
            <person name="Andreopoulos B."/>
            <person name="Lipzen A."/>
            <person name="Chen C."/>
            <person name="Yan M."/>
            <person name="Daum C."/>
            <person name="Ng V."/>
            <person name="Clum A."/>
            <person name="Steindorff A."/>
            <person name="Ohm R.A."/>
            <person name="Martin F."/>
            <person name="Silar P."/>
            <person name="Natvig D.O."/>
            <person name="Lalanne C."/>
            <person name="Gautier V."/>
            <person name="Ament-Velasquez S.L."/>
            <person name="Kruys A."/>
            <person name="Hutchinson M.I."/>
            <person name="Powell A.J."/>
            <person name="Barry K."/>
            <person name="Miller A.N."/>
            <person name="Grigoriev I.V."/>
            <person name="Debuchy R."/>
            <person name="Gladieux P."/>
            <person name="Hiltunen Thoren M."/>
            <person name="Johannesson H."/>
        </authorList>
    </citation>
    <scope>NUCLEOTIDE SEQUENCE</scope>
    <source>
        <strain evidence="3">CBS 731.68</strain>
    </source>
</reference>
<evidence type="ECO:0000313" key="3">
    <source>
        <dbReference type="EMBL" id="KAK4129357.1"/>
    </source>
</evidence>
<dbReference type="Proteomes" id="UP001302602">
    <property type="component" value="Unassembled WGS sequence"/>
</dbReference>
<reference evidence="3" key="2">
    <citation type="submission" date="2023-05" db="EMBL/GenBank/DDBJ databases">
        <authorList>
            <consortium name="Lawrence Berkeley National Laboratory"/>
            <person name="Steindorff A."/>
            <person name="Hensen N."/>
            <person name="Bonometti L."/>
            <person name="Westerberg I."/>
            <person name="Brannstrom I.O."/>
            <person name="Guillou S."/>
            <person name="Cros-Aarteil S."/>
            <person name="Calhoun S."/>
            <person name="Haridas S."/>
            <person name="Kuo A."/>
            <person name="Mondo S."/>
            <person name="Pangilinan J."/>
            <person name="Riley R."/>
            <person name="Labutti K."/>
            <person name="Andreopoulos B."/>
            <person name="Lipzen A."/>
            <person name="Chen C."/>
            <person name="Yanf M."/>
            <person name="Daum C."/>
            <person name="Ng V."/>
            <person name="Clum A."/>
            <person name="Ohm R."/>
            <person name="Martin F."/>
            <person name="Silar P."/>
            <person name="Natvig D."/>
            <person name="Lalanne C."/>
            <person name="Gautier V."/>
            <person name="Ament-Velasquez S.L."/>
            <person name="Kruys A."/>
            <person name="Hutchinson M.I."/>
            <person name="Powell A.J."/>
            <person name="Barry K."/>
            <person name="Miller A.N."/>
            <person name="Grigoriev I.V."/>
            <person name="Debuchy R."/>
            <person name="Gladieux P."/>
            <person name="Thoren M.H."/>
            <person name="Johannesson H."/>
        </authorList>
    </citation>
    <scope>NUCLEOTIDE SEQUENCE</scope>
    <source>
        <strain evidence="3">CBS 731.68</strain>
    </source>
</reference>
<protein>
    <submittedName>
        <fullName evidence="3">Uncharacterized protein</fullName>
    </submittedName>
</protein>
<keyword evidence="2" id="KW-0472">Membrane</keyword>
<gene>
    <name evidence="3" type="ORF">N657DRAFT_70735</name>
</gene>
<keyword evidence="2" id="KW-0812">Transmembrane</keyword>
<dbReference type="RefSeq" id="XP_062653128.1">
    <property type="nucleotide sequence ID" value="XM_062797393.1"/>
</dbReference>